<accession>A0A2J0LKI3</accession>
<protein>
    <recommendedName>
        <fullName evidence="1">Spore protein YkvP/CgeB glycosyl transferase-like domain-containing protein</fullName>
    </recommendedName>
</protein>
<evidence type="ECO:0000313" key="3">
    <source>
        <dbReference type="Proteomes" id="UP000231267"/>
    </source>
</evidence>
<dbReference type="EMBL" id="PFGP01000058">
    <property type="protein sequence ID" value="PIW66550.1"/>
    <property type="molecule type" value="Genomic_DNA"/>
</dbReference>
<evidence type="ECO:0000313" key="2">
    <source>
        <dbReference type="EMBL" id="PIW66550.1"/>
    </source>
</evidence>
<gene>
    <name evidence="2" type="ORF">COW11_02710</name>
</gene>
<dbReference type="InterPro" id="IPR055259">
    <property type="entry name" value="YkvP/CgeB_Glyco_trans-like"/>
</dbReference>
<evidence type="ECO:0000259" key="1">
    <source>
        <dbReference type="Pfam" id="PF13524"/>
    </source>
</evidence>
<dbReference type="AlphaFoldDB" id="A0A2J0LKI3"/>
<feature type="domain" description="Spore protein YkvP/CgeB glycosyl transferase-like" evidence="1">
    <location>
        <begin position="158"/>
        <end position="278"/>
    </location>
</feature>
<comment type="caution">
    <text evidence="2">The sequence shown here is derived from an EMBL/GenBank/DDBJ whole genome shotgun (WGS) entry which is preliminary data.</text>
</comment>
<dbReference type="Pfam" id="PF13524">
    <property type="entry name" value="Glyco_trans_1_2"/>
    <property type="match status" value="1"/>
</dbReference>
<name>A0A2J0LKI3_9BACT</name>
<organism evidence="2 3">
    <name type="scientific">Candidatus Taenaricola geysiri</name>
    <dbReference type="NCBI Taxonomy" id="1974752"/>
    <lineage>
        <taxon>Bacteria</taxon>
        <taxon>Pseudomonadati</taxon>
        <taxon>Candidatus Omnitrophota</taxon>
        <taxon>Candidatus Taenaricola</taxon>
    </lineage>
</organism>
<sequence>MRIALVFDKNREDTVGCYIENILKQSKNFTIDHWQTKDAARIPADYDLYFRIDHGDYEHDLPFNLKPKVFWALDTHLKHPFRKIMRQSINYDLVFCAFKQAVGQMKRRGINAHWIPFACKPDMYEPMALEKKYDLGFVGTEGKGYRPRLLSKLRQLYPDSFIGKADFTDLGRIYSESKIGFNYAIRHRGKKTGCNMRFFEILCCKTFLLTNWITDCDIKELGFENNRHLVMYKNRRQFFNLTEHYLKEESVRQKIAQEGYRLVLARHTYKHRVDEMLNLIRVNLGNKFKGLYL</sequence>
<dbReference type="Proteomes" id="UP000231267">
    <property type="component" value="Unassembled WGS sequence"/>
</dbReference>
<reference evidence="2 3" key="1">
    <citation type="submission" date="2017-09" db="EMBL/GenBank/DDBJ databases">
        <title>Depth-based differentiation of microbial function through sediment-hosted aquifers and enrichment of novel symbionts in the deep terrestrial subsurface.</title>
        <authorList>
            <person name="Probst A.J."/>
            <person name="Ladd B."/>
            <person name="Jarett J.K."/>
            <person name="Geller-Mcgrath D.E."/>
            <person name="Sieber C.M."/>
            <person name="Emerson J.B."/>
            <person name="Anantharaman K."/>
            <person name="Thomas B.C."/>
            <person name="Malmstrom R."/>
            <person name="Stieglmeier M."/>
            <person name="Klingl A."/>
            <person name="Woyke T."/>
            <person name="Ryan C.M."/>
            <person name="Banfield J.F."/>
        </authorList>
    </citation>
    <scope>NUCLEOTIDE SEQUENCE [LARGE SCALE GENOMIC DNA]</scope>
    <source>
        <strain evidence="2">CG12_big_fil_rev_8_21_14_0_65_43_15</strain>
    </source>
</reference>
<proteinExistence type="predicted"/>